<evidence type="ECO:0000313" key="4">
    <source>
        <dbReference type="EMBL" id="KAK6182188.1"/>
    </source>
</evidence>
<dbReference type="GO" id="GO:0042147">
    <property type="term" value="P:retrograde transport, endosome to Golgi"/>
    <property type="evidence" value="ECO:0007669"/>
    <property type="project" value="TreeGrafter"/>
</dbReference>
<dbReference type="Proteomes" id="UP001347796">
    <property type="component" value="Unassembled WGS sequence"/>
</dbReference>
<keyword evidence="5" id="KW-1185">Reference proteome</keyword>
<dbReference type="InterPro" id="IPR011993">
    <property type="entry name" value="PH-like_dom_sf"/>
</dbReference>
<dbReference type="PANTHER" id="PTHR22902">
    <property type="entry name" value="SESQUIPEDALIAN"/>
    <property type="match status" value="1"/>
</dbReference>
<dbReference type="PANTHER" id="PTHR22902:SF27">
    <property type="entry name" value="PLECKSTRIN HOMOLOGY DOMAIN-CONTAINING FAMILY A MEMBER 3"/>
    <property type="match status" value="1"/>
</dbReference>
<gene>
    <name evidence="4" type="ORF">SNE40_009926</name>
</gene>
<evidence type="ECO:0000259" key="3">
    <source>
        <dbReference type="PROSITE" id="PS50003"/>
    </source>
</evidence>
<keyword evidence="1" id="KW-0597">Phosphoprotein</keyword>
<comment type="caution">
    <text evidence="4">The sequence shown here is derived from an EMBL/GenBank/DDBJ whole genome shotgun (WGS) entry which is preliminary data.</text>
</comment>
<dbReference type="GO" id="GO:0005769">
    <property type="term" value="C:early endosome"/>
    <property type="evidence" value="ECO:0007669"/>
    <property type="project" value="TreeGrafter"/>
</dbReference>
<dbReference type="GO" id="GO:0007032">
    <property type="term" value="P:endosome organization"/>
    <property type="evidence" value="ECO:0007669"/>
    <property type="project" value="TreeGrafter"/>
</dbReference>
<dbReference type="InterPro" id="IPR001849">
    <property type="entry name" value="PH_domain"/>
</dbReference>
<dbReference type="PROSITE" id="PS50003">
    <property type="entry name" value="PH_DOMAIN"/>
    <property type="match status" value="1"/>
</dbReference>
<sequence length="138" mass="15659">MASSSDSMTDSKTNSLSNKSESQQGEDIPHNEIKGWLLKRARLSRKWKRQWFLLKNCDLFYGNNPEDPKKKIPLTNADISETNVDKKQYAFQIRSKEGGRTYYIQAENESVQNDWMQAICFAKAAGMNGSASQACAIQ</sequence>
<dbReference type="SUPFAM" id="SSF50729">
    <property type="entry name" value="PH domain-like"/>
    <property type="match status" value="1"/>
</dbReference>
<feature type="compositionally biased region" description="Polar residues" evidence="2">
    <location>
        <begin position="1"/>
        <end position="25"/>
    </location>
</feature>
<evidence type="ECO:0000313" key="5">
    <source>
        <dbReference type="Proteomes" id="UP001347796"/>
    </source>
</evidence>
<dbReference type="GO" id="GO:0005829">
    <property type="term" value="C:cytosol"/>
    <property type="evidence" value="ECO:0007669"/>
    <property type="project" value="GOC"/>
</dbReference>
<evidence type="ECO:0000256" key="1">
    <source>
        <dbReference type="ARBA" id="ARBA00022553"/>
    </source>
</evidence>
<dbReference type="CDD" id="cd00821">
    <property type="entry name" value="PH"/>
    <property type="match status" value="1"/>
</dbReference>
<name>A0AAN8PSB7_PATCE</name>
<feature type="region of interest" description="Disordered" evidence="2">
    <location>
        <begin position="1"/>
        <end position="31"/>
    </location>
</feature>
<proteinExistence type="predicted"/>
<dbReference type="GO" id="GO:0055037">
    <property type="term" value="C:recycling endosome"/>
    <property type="evidence" value="ECO:0007669"/>
    <property type="project" value="TreeGrafter"/>
</dbReference>
<dbReference type="AlphaFoldDB" id="A0AAN8PSB7"/>
<evidence type="ECO:0000256" key="2">
    <source>
        <dbReference type="SAM" id="MobiDB-lite"/>
    </source>
</evidence>
<feature type="domain" description="PH" evidence="3">
    <location>
        <begin position="30"/>
        <end position="124"/>
    </location>
</feature>
<protein>
    <recommendedName>
        <fullName evidence="3">PH domain-containing protein</fullName>
    </recommendedName>
</protein>
<dbReference type="GO" id="GO:0005802">
    <property type="term" value="C:trans-Golgi network"/>
    <property type="evidence" value="ECO:0007669"/>
    <property type="project" value="TreeGrafter"/>
</dbReference>
<accession>A0AAN8PSB7</accession>
<dbReference type="GO" id="GO:0001881">
    <property type="term" value="P:receptor recycling"/>
    <property type="evidence" value="ECO:0007669"/>
    <property type="project" value="TreeGrafter"/>
</dbReference>
<dbReference type="Gene3D" id="2.30.29.30">
    <property type="entry name" value="Pleckstrin-homology domain (PH domain)/Phosphotyrosine-binding domain (PTB)"/>
    <property type="match status" value="1"/>
</dbReference>
<reference evidence="4 5" key="1">
    <citation type="submission" date="2024-01" db="EMBL/GenBank/DDBJ databases">
        <title>The genome of the rayed Mediterranean limpet Patella caerulea (Linnaeus, 1758).</title>
        <authorList>
            <person name="Anh-Thu Weber A."/>
            <person name="Halstead-Nussloch G."/>
        </authorList>
    </citation>
    <scope>NUCLEOTIDE SEQUENCE [LARGE SCALE GENOMIC DNA]</scope>
    <source>
        <strain evidence="4">AATW-2023a</strain>
        <tissue evidence="4">Whole specimen</tissue>
    </source>
</reference>
<dbReference type="Pfam" id="PF00169">
    <property type="entry name" value="PH"/>
    <property type="match status" value="1"/>
</dbReference>
<dbReference type="SMART" id="SM00233">
    <property type="entry name" value="PH"/>
    <property type="match status" value="1"/>
</dbReference>
<dbReference type="EMBL" id="JAZGQO010000007">
    <property type="protein sequence ID" value="KAK6182188.1"/>
    <property type="molecule type" value="Genomic_DNA"/>
</dbReference>
<organism evidence="4 5">
    <name type="scientific">Patella caerulea</name>
    <name type="common">Rayed Mediterranean limpet</name>
    <dbReference type="NCBI Taxonomy" id="87958"/>
    <lineage>
        <taxon>Eukaryota</taxon>
        <taxon>Metazoa</taxon>
        <taxon>Spiralia</taxon>
        <taxon>Lophotrochozoa</taxon>
        <taxon>Mollusca</taxon>
        <taxon>Gastropoda</taxon>
        <taxon>Patellogastropoda</taxon>
        <taxon>Patelloidea</taxon>
        <taxon>Patellidae</taxon>
        <taxon>Patella</taxon>
    </lineage>
</organism>
<dbReference type="InterPro" id="IPR045188">
    <property type="entry name" value="Boi1/Boi2-like"/>
</dbReference>